<accession>A0A377DMM9</accession>
<dbReference type="Gene3D" id="3.30.70.2660">
    <property type="match status" value="1"/>
</dbReference>
<protein>
    <submittedName>
        <fullName evidence="2">CRISPR-associated protein</fullName>
    </submittedName>
</protein>
<gene>
    <name evidence="2" type="ORF">NCTC8500_01125</name>
</gene>
<dbReference type="Proteomes" id="UP000254429">
    <property type="component" value="Unassembled WGS sequence"/>
</dbReference>
<dbReference type="Pfam" id="PF09704">
    <property type="entry name" value="Cas_Cas5d"/>
    <property type="match status" value="1"/>
</dbReference>
<dbReference type="GO" id="GO:0051607">
    <property type="term" value="P:defense response to virus"/>
    <property type="evidence" value="ECO:0007669"/>
    <property type="project" value="UniProtKB-KW"/>
</dbReference>
<dbReference type="InterPro" id="IPR013422">
    <property type="entry name" value="CRISPR-assoc_prot_Cas5_N"/>
</dbReference>
<dbReference type="NCBIfam" id="TIGR01868">
    <property type="entry name" value="casD_Cas5e"/>
    <property type="match status" value="1"/>
</dbReference>
<dbReference type="InterPro" id="IPR021124">
    <property type="entry name" value="CRISPR-assoc_prot_Cas5"/>
</dbReference>
<evidence type="ECO:0000256" key="1">
    <source>
        <dbReference type="ARBA" id="ARBA00023118"/>
    </source>
</evidence>
<dbReference type="GO" id="GO:0043571">
    <property type="term" value="P:maintenance of CRISPR repeat elements"/>
    <property type="evidence" value="ECO:0007669"/>
    <property type="project" value="InterPro"/>
</dbReference>
<dbReference type="CDD" id="cd09756">
    <property type="entry name" value="Cas5_I-E"/>
    <property type="match status" value="1"/>
</dbReference>
<evidence type="ECO:0000313" key="2">
    <source>
        <dbReference type="EMBL" id="STM37395.1"/>
    </source>
</evidence>
<sequence>MSQYLIFQLHGPMASWGVDAPGEVRHTHELPSRSALLGLLAAGVGIRRDDTERLNAFNRHYSLVVCASRNPRWARDYHTVQMPKEVRKARYFSRREELSDPELLSAIISRRDYYTDAWWMVAVATTPDAPYSLEQLQDGLRHPVFSALSGAKKSSAGVTTCAVTARRQRV</sequence>
<organism evidence="2 3">
    <name type="scientific">Escherichia coli</name>
    <dbReference type="NCBI Taxonomy" id="562"/>
    <lineage>
        <taxon>Bacteria</taxon>
        <taxon>Pseudomonadati</taxon>
        <taxon>Pseudomonadota</taxon>
        <taxon>Gammaproteobacteria</taxon>
        <taxon>Enterobacterales</taxon>
        <taxon>Enterobacteriaceae</taxon>
        <taxon>Escherichia</taxon>
    </lineage>
</organism>
<reference evidence="2 3" key="1">
    <citation type="submission" date="2018-06" db="EMBL/GenBank/DDBJ databases">
        <authorList>
            <consortium name="Pathogen Informatics"/>
            <person name="Doyle S."/>
        </authorList>
    </citation>
    <scope>NUCLEOTIDE SEQUENCE [LARGE SCALE GENOMIC DNA]</scope>
    <source>
        <strain evidence="2 3">NCTC8500</strain>
    </source>
</reference>
<name>A0A377DMM9_ECOLX</name>
<dbReference type="GO" id="GO:0003723">
    <property type="term" value="F:RNA binding"/>
    <property type="evidence" value="ECO:0007669"/>
    <property type="project" value="InterPro"/>
</dbReference>
<dbReference type="NCBIfam" id="TIGR02593">
    <property type="entry name" value="CRISPR_cas5"/>
    <property type="match status" value="1"/>
</dbReference>
<proteinExistence type="predicted"/>
<dbReference type="InterPro" id="IPR010147">
    <property type="entry name" value="CRISPR-assoc_prot_CasD"/>
</dbReference>
<dbReference type="EMBL" id="UGFG01000001">
    <property type="protein sequence ID" value="STM37395.1"/>
    <property type="molecule type" value="Genomic_DNA"/>
</dbReference>
<keyword evidence="1" id="KW-0051">Antiviral defense</keyword>
<dbReference type="AlphaFoldDB" id="A0A377DMM9"/>
<evidence type="ECO:0000313" key="3">
    <source>
        <dbReference type="Proteomes" id="UP000254429"/>
    </source>
</evidence>